<protein>
    <submittedName>
        <fullName evidence="1">Uncharacterized protein</fullName>
    </submittedName>
</protein>
<comment type="caution">
    <text evidence="1">The sequence shown here is derived from an EMBL/GenBank/DDBJ whole genome shotgun (WGS) entry which is preliminary data.</text>
</comment>
<sequence>MESGPFYAYKKDGVQGLGQEIWNWPQLLKDDLFKSRLKAYQGVDPARDIFAHLENHTLMNSHGVRSEWELTLELEDLGQEGFIVLMMESCLFSIKDYNRLIIVDHLQVIISAFIKNCFVLHQSGLNFLHASYIQLAWSVSNC</sequence>
<proteinExistence type="predicted"/>
<organism evidence="1 2">
    <name type="scientific">Catharanthus roseus</name>
    <name type="common">Madagascar periwinkle</name>
    <name type="synonym">Vinca rosea</name>
    <dbReference type="NCBI Taxonomy" id="4058"/>
    <lineage>
        <taxon>Eukaryota</taxon>
        <taxon>Viridiplantae</taxon>
        <taxon>Streptophyta</taxon>
        <taxon>Embryophyta</taxon>
        <taxon>Tracheophyta</taxon>
        <taxon>Spermatophyta</taxon>
        <taxon>Magnoliopsida</taxon>
        <taxon>eudicotyledons</taxon>
        <taxon>Gunneridae</taxon>
        <taxon>Pentapetalae</taxon>
        <taxon>asterids</taxon>
        <taxon>lamiids</taxon>
        <taxon>Gentianales</taxon>
        <taxon>Apocynaceae</taxon>
        <taxon>Rauvolfioideae</taxon>
        <taxon>Vinceae</taxon>
        <taxon>Catharanthinae</taxon>
        <taxon>Catharanthus</taxon>
    </lineage>
</organism>
<accession>A0ACC0BNE9</accession>
<dbReference type="Proteomes" id="UP001060085">
    <property type="component" value="Linkage Group LG03"/>
</dbReference>
<gene>
    <name evidence="1" type="ORF">M9H77_14570</name>
</gene>
<reference evidence="2" key="1">
    <citation type="journal article" date="2023" name="Nat. Plants">
        <title>Single-cell RNA sequencing provides a high-resolution roadmap for understanding the multicellular compartmentation of specialized metabolism.</title>
        <authorList>
            <person name="Sun S."/>
            <person name="Shen X."/>
            <person name="Li Y."/>
            <person name="Li Y."/>
            <person name="Wang S."/>
            <person name="Li R."/>
            <person name="Zhang H."/>
            <person name="Shen G."/>
            <person name="Guo B."/>
            <person name="Wei J."/>
            <person name="Xu J."/>
            <person name="St-Pierre B."/>
            <person name="Chen S."/>
            <person name="Sun C."/>
        </authorList>
    </citation>
    <scope>NUCLEOTIDE SEQUENCE [LARGE SCALE GENOMIC DNA]</scope>
</reference>
<evidence type="ECO:0000313" key="1">
    <source>
        <dbReference type="EMBL" id="KAI5674206.1"/>
    </source>
</evidence>
<name>A0ACC0BNE9_CATRO</name>
<evidence type="ECO:0000313" key="2">
    <source>
        <dbReference type="Proteomes" id="UP001060085"/>
    </source>
</evidence>
<keyword evidence="2" id="KW-1185">Reference proteome</keyword>
<dbReference type="EMBL" id="CM044703">
    <property type="protein sequence ID" value="KAI5674206.1"/>
    <property type="molecule type" value="Genomic_DNA"/>
</dbReference>